<sequence>MAEMGCDPELRLSLGSGYRIRLVSSLKAGSGCFVSLVESFLSGCVAFRVEQQRRKTQQKKMTMFYQGRVCVCDATEIQVCCFSRFVFYSVIAIISMAKREMEDTVTKKQQRQSTDEEEEESSSRAVAPQVLDPGLSMKRSLQLFLQKRKARLSDATPYVVWGEDMVRHVALMMCGGGVGWRSIRTPPPRMLTSPSTWSSERM</sequence>
<evidence type="ECO:0000313" key="3">
    <source>
        <dbReference type="Proteomes" id="UP000287651"/>
    </source>
</evidence>
<dbReference type="EMBL" id="AMZH03001681">
    <property type="protein sequence ID" value="RRT78426.1"/>
    <property type="molecule type" value="Genomic_DNA"/>
</dbReference>
<evidence type="ECO:0000256" key="1">
    <source>
        <dbReference type="SAM" id="MobiDB-lite"/>
    </source>
</evidence>
<dbReference type="InterPro" id="IPR018467">
    <property type="entry name" value="CCT_CS"/>
</dbReference>
<dbReference type="AlphaFoldDB" id="A0A427AQD2"/>
<feature type="region of interest" description="Disordered" evidence="1">
    <location>
        <begin position="103"/>
        <end position="127"/>
    </location>
</feature>
<dbReference type="GO" id="GO:0005634">
    <property type="term" value="C:nucleus"/>
    <property type="evidence" value="ECO:0007669"/>
    <property type="project" value="TreeGrafter"/>
</dbReference>
<accession>A0A427AQD2</accession>
<organism evidence="2 3">
    <name type="scientific">Ensete ventricosum</name>
    <name type="common">Abyssinian banana</name>
    <name type="synonym">Musa ensete</name>
    <dbReference type="NCBI Taxonomy" id="4639"/>
    <lineage>
        <taxon>Eukaryota</taxon>
        <taxon>Viridiplantae</taxon>
        <taxon>Streptophyta</taxon>
        <taxon>Embryophyta</taxon>
        <taxon>Tracheophyta</taxon>
        <taxon>Spermatophyta</taxon>
        <taxon>Magnoliopsida</taxon>
        <taxon>Liliopsida</taxon>
        <taxon>Zingiberales</taxon>
        <taxon>Musaceae</taxon>
        <taxon>Ensete</taxon>
    </lineage>
</organism>
<proteinExistence type="predicted"/>
<dbReference type="GO" id="GO:0009611">
    <property type="term" value="P:response to wounding"/>
    <property type="evidence" value="ECO:0007669"/>
    <property type="project" value="TreeGrafter"/>
</dbReference>
<dbReference type="PANTHER" id="PTHR33077:SF17">
    <property type="entry name" value="PROTEIN TIFY 5B"/>
    <property type="match status" value="1"/>
</dbReference>
<dbReference type="GO" id="GO:0031347">
    <property type="term" value="P:regulation of defense response"/>
    <property type="evidence" value="ECO:0007669"/>
    <property type="project" value="TreeGrafter"/>
</dbReference>
<dbReference type="GO" id="GO:2000022">
    <property type="term" value="P:regulation of jasmonic acid mediated signaling pathway"/>
    <property type="evidence" value="ECO:0007669"/>
    <property type="project" value="TreeGrafter"/>
</dbReference>
<reference evidence="2 3" key="1">
    <citation type="journal article" date="2014" name="Agronomy (Basel)">
        <title>A Draft Genome Sequence for Ensete ventricosum, the Drought-Tolerant Tree Against Hunger.</title>
        <authorList>
            <person name="Harrison J."/>
            <person name="Moore K.A."/>
            <person name="Paszkiewicz K."/>
            <person name="Jones T."/>
            <person name="Grant M."/>
            <person name="Ambacheew D."/>
            <person name="Muzemil S."/>
            <person name="Studholme D.J."/>
        </authorList>
    </citation>
    <scope>NUCLEOTIDE SEQUENCE [LARGE SCALE GENOMIC DNA]</scope>
</reference>
<dbReference type="PANTHER" id="PTHR33077">
    <property type="entry name" value="PROTEIN TIFY 4A-RELATED-RELATED"/>
    <property type="match status" value="1"/>
</dbReference>
<comment type="caution">
    <text evidence="2">The sequence shown here is derived from an EMBL/GenBank/DDBJ whole genome shotgun (WGS) entry which is preliminary data.</text>
</comment>
<dbReference type="Proteomes" id="UP000287651">
    <property type="component" value="Unassembled WGS sequence"/>
</dbReference>
<gene>
    <name evidence="2" type="ORF">B296_00006043</name>
</gene>
<dbReference type="Pfam" id="PF09425">
    <property type="entry name" value="Jas_motif"/>
    <property type="match status" value="1"/>
</dbReference>
<evidence type="ECO:0000313" key="2">
    <source>
        <dbReference type="EMBL" id="RRT78426.1"/>
    </source>
</evidence>
<protein>
    <submittedName>
        <fullName evidence="2">Uncharacterized protein</fullName>
    </submittedName>
</protein>
<name>A0A427AQD2_ENSVE</name>
<dbReference type="InterPro" id="IPR040390">
    <property type="entry name" value="TIFY/JAZ"/>
</dbReference>